<evidence type="ECO:0000256" key="1">
    <source>
        <dbReference type="ARBA" id="ARBA00004370"/>
    </source>
</evidence>
<dbReference type="SUPFAM" id="SSF50182">
    <property type="entry name" value="Sm-like ribonucleoproteins"/>
    <property type="match status" value="1"/>
</dbReference>
<feature type="transmembrane region" description="Helical" evidence="5">
    <location>
        <begin position="77"/>
        <end position="98"/>
    </location>
</feature>
<dbReference type="InterPro" id="IPR023408">
    <property type="entry name" value="MscS_beta-dom_sf"/>
</dbReference>
<feature type="transmembrane region" description="Helical" evidence="5">
    <location>
        <begin position="118"/>
        <end position="137"/>
    </location>
</feature>
<dbReference type="InterPro" id="IPR014710">
    <property type="entry name" value="RmlC-like_jellyroll"/>
</dbReference>
<dbReference type="PROSITE" id="PS50042">
    <property type="entry name" value="CNMP_BINDING_3"/>
    <property type="match status" value="1"/>
</dbReference>
<dbReference type="Pfam" id="PF00027">
    <property type="entry name" value="cNMP_binding"/>
    <property type="match status" value="1"/>
</dbReference>
<keyword evidence="4 5" id="KW-0472">Membrane</keyword>
<reference evidence="7 8" key="1">
    <citation type="submission" date="2023-08" db="EMBL/GenBank/DDBJ databases">
        <authorList>
            <person name="Folkvardsen B D."/>
            <person name="Norman A."/>
        </authorList>
    </citation>
    <scope>NUCLEOTIDE SEQUENCE [LARGE SCALE GENOMIC DNA]</scope>
    <source>
        <strain evidence="7 8">Mu0050</strain>
    </source>
</reference>
<dbReference type="Proteomes" id="UP001190466">
    <property type="component" value="Chromosome"/>
</dbReference>
<protein>
    <submittedName>
        <fullName evidence="7">Mechanosensitive ion channel family protein</fullName>
    </submittedName>
</protein>
<dbReference type="Gene3D" id="2.30.30.60">
    <property type="match status" value="1"/>
</dbReference>
<evidence type="ECO:0000256" key="4">
    <source>
        <dbReference type="ARBA" id="ARBA00023136"/>
    </source>
</evidence>
<dbReference type="RefSeq" id="WP_316516667.1">
    <property type="nucleotide sequence ID" value="NZ_OY726395.1"/>
</dbReference>
<dbReference type="SMART" id="SM00100">
    <property type="entry name" value="cNMP"/>
    <property type="match status" value="1"/>
</dbReference>
<accession>A0ABN9P0Z6</accession>
<sequence>MGSLLGSSWFYWAVAVAVGLPALLVALTELHHVLVKRGSHLARPVNLIRIYVLPLGALLVLMVKASDVSPEATSTRVVATALGFTVLILLLSGTNATLFQRAPEGSWRKRIPSIFLDVARVVLIILGLALIFSYVWGANVGGLFAALGVTSIVLGLALQNSVGQIISGLLMLFEQPFQLGDWLDTPAGRGRVREVNWRSVHIETGDGLTITPNSVLAGASFTNLSRPATAHRILVETSFGASDPPDRVCAVLTAVAAGLPHRADTPPTSVPLGGGAYRTSIPLRSPSDDGAAKATFLRWLWYAARRAELHLDGAEDDYSTEKRLWEALPVATRSLRLTPADHRFLLDKVRLIRFGADEQVQAVGSVPESMRFVVSGKVRLLAADDHGGKITVRLLETGDFVGQTCLTREPTAASAVAVGEVTMLEVGRAELEKLTSGRPGMLHEIGRVIDERRHDFRQALRAQADVN</sequence>
<evidence type="ECO:0000256" key="2">
    <source>
        <dbReference type="ARBA" id="ARBA00022692"/>
    </source>
</evidence>
<dbReference type="PANTHER" id="PTHR30566">
    <property type="entry name" value="YNAI-RELATED MECHANOSENSITIVE ION CHANNEL"/>
    <property type="match status" value="1"/>
</dbReference>
<dbReference type="EMBL" id="OY726395">
    <property type="protein sequence ID" value="CAJ1582675.1"/>
    <property type="molecule type" value="Genomic_DNA"/>
</dbReference>
<keyword evidence="8" id="KW-1185">Reference proteome</keyword>
<feature type="transmembrane region" description="Helical" evidence="5">
    <location>
        <begin position="12"/>
        <end position="35"/>
    </location>
</feature>
<proteinExistence type="predicted"/>
<dbReference type="InterPro" id="IPR000595">
    <property type="entry name" value="cNMP-bd_dom"/>
</dbReference>
<name>A0ABN9P0Z6_9MYCO</name>
<dbReference type="InterPro" id="IPR018490">
    <property type="entry name" value="cNMP-bd_dom_sf"/>
</dbReference>
<dbReference type="InterPro" id="IPR049142">
    <property type="entry name" value="MS_channel_1st"/>
</dbReference>
<keyword evidence="3 5" id="KW-1133">Transmembrane helix</keyword>
<feature type="domain" description="Cyclic nucleotide-binding" evidence="6">
    <location>
        <begin position="345"/>
        <end position="434"/>
    </location>
</feature>
<dbReference type="Gene3D" id="2.60.120.10">
    <property type="entry name" value="Jelly Rolls"/>
    <property type="match status" value="1"/>
</dbReference>
<dbReference type="PANTHER" id="PTHR30566:SF25">
    <property type="entry name" value="INNER MEMBRANE PROTEIN"/>
    <property type="match status" value="1"/>
</dbReference>
<dbReference type="InterPro" id="IPR006685">
    <property type="entry name" value="MscS_channel_2nd"/>
</dbReference>
<evidence type="ECO:0000313" key="8">
    <source>
        <dbReference type="Proteomes" id="UP001190466"/>
    </source>
</evidence>
<dbReference type="SUPFAM" id="SSF51206">
    <property type="entry name" value="cAMP-binding domain-like"/>
    <property type="match status" value="1"/>
</dbReference>
<gene>
    <name evidence="7" type="ORF">MU0050_002226</name>
</gene>
<dbReference type="InterPro" id="IPR010920">
    <property type="entry name" value="LSM_dom_sf"/>
</dbReference>
<organism evidence="7 8">
    <name type="scientific">[Mycobacterium] wendilense</name>
    <dbReference type="NCBI Taxonomy" id="3064284"/>
    <lineage>
        <taxon>Bacteria</taxon>
        <taxon>Bacillati</taxon>
        <taxon>Actinomycetota</taxon>
        <taxon>Actinomycetes</taxon>
        <taxon>Mycobacteriales</taxon>
        <taxon>Mycobacteriaceae</taxon>
        <taxon>Mycolicibacter</taxon>
    </lineage>
</organism>
<dbReference type="Pfam" id="PF21088">
    <property type="entry name" value="MS_channel_1st"/>
    <property type="match status" value="1"/>
</dbReference>
<dbReference type="Gene3D" id="1.10.287.1260">
    <property type="match status" value="1"/>
</dbReference>
<feature type="transmembrane region" description="Helical" evidence="5">
    <location>
        <begin position="143"/>
        <end position="162"/>
    </location>
</feature>
<evidence type="ECO:0000313" key="7">
    <source>
        <dbReference type="EMBL" id="CAJ1582675.1"/>
    </source>
</evidence>
<dbReference type="CDD" id="cd00038">
    <property type="entry name" value="CAP_ED"/>
    <property type="match status" value="1"/>
</dbReference>
<comment type="subcellular location">
    <subcellularLocation>
        <location evidence="1">Membrane</location>
    </subcellularLocation>
</comment>
<feature type="transmembrane region" description="Helical" evidence="5">
    <location>
        <begin position="47"/>
        <end position="65"/>
    </location>
</feature>
<dbReference type="Pfam" id="PF00924">
    <property type="entry name" value="MS_channel_2nd"/>
    <property type="match status" value="1"/>
</dbReference>
<keyword evidence="2 5" id="KW-0812">Transmembrane</keyword>
<evidence type="ECO:0000256" key="3">
    <source>
        <dbReference type="ARBA" id="ARBA00022989"/>
    </source>
</evidence>
<evidence type="ECO:0000256" key="5">
    <source>
        <dbReference type="SAM" id="Phobius"/>
    </source>
</evidence>
<evidence type="ECO:0000259" key="6">
    <source>
        <dbReference type="PROSITE" id="PS50042"/>
    </source>
</evidence>